<dbReference type="AlphaFoldDB" id="A0A974I0C5"/>
<sequence>MAVLSMALGNNCFPSYFYPRAFSFHYFFPLIISQPCIKLMPALYVKVRQQASEKSYCTYLSTYSTFGR</sequence>
<dbReference type="EMBL" id="CM004467">
    <property type="protein sequence ID" value="OCT96768.1"/>
    <property type="molecule type" value="Genomic_DNA"/>
</dbReference>
<name>A0A974I0C5_XENLA</name>
<dbReference type="Proteomes" id="UP000694892">
    <property type="component" value="Chromosome 1S"/>
</dbReference>
<evidence type="ECO:0000313" key="2">
    <source>
        <dbReference type="Proteomes" id="UP000694892"/>
    </source>
</evidence>
<evidence type="ECO:0000313" key="1">
    <source>
        <dbReference type="EMBL" id="OCT96768.1"/>
    </source>
</evidence>
<proteinExistence type="predicted"/>
<protein>
    <submittedName>
        <fullName evidence="1">Uncharacterized protein</fullName>
    </submittedName>
</protein>
<organism evidence="1 2">
    <name type="scientific">Xenopus laevis</name>
    <name type="common">African clawed frog</name>
    <dbReference type="NCBI Taxonomy" id="8355"/>
    <lineage>
        <taxon>Eukaryota</taxon>
        <taxon>Metazoa</taxon>
        <taxon>Chordata</taxon>
        <taxon>Craniata</taxon>
        <taxon>Vertebrata</taxon>
        <taxon>Euteleostomi</taxon>
        <taxon>Amphibia</taxon>
        <taxon>Batrachia</taxon>
        <taxon>Anura</taxon>
        <taxon>Pipoidea</taxon>
        <taxon>Pipidae</taxon>
        <taxon>Xenopodinae</taxon>
        <taxon>Xenopus</taxon>
        <taxon>Xenopus</taxon>
    </lineage>
</organism>
<accession>A0A974I0C5</accession>
<reference evidence="2" key="1">
    <citation type="journal article" date="2016" name="Nature">
        <title>Genome evolution in the allotetraploid frog Xenopus laevis.</title>
        <authorList>
            <person name="Session A.M."/>
            <person name="Uno Y."/>
            <person name="Kwon T."/>
            <person name="Chapman J.A."/>
            <person name="Toyoda A."/>
            <person name="Takahashi S."/>
            <person name="Fukui A."/>
            <person name="Hikosaka A."/>
            <person name="Suzuki A."/>
            <person name="Kondo M."/>
            <person name="van Heeringen S.J."/>
            <person name="Quigley I."/>
            <person name="Heinz S."/>
            <person name="Ogino H."/>
            <person name="Ochi H."/>
            <person name="Hellsten U."/>
            <person name="Lyons J.B."/>
            <person name="Simakov O."/>
            <person name="Putnam N."/>
            <person name="Stites J."/>
            <person name="Kuroki Y."/>
            <person name="Tanaka T."/>
            <person name="Michiue T."/>
            <person name="Watanabe M."/>
            <person name="Bogdanovic O."/>
            <person name="Lister R."/>
            <person name="Georgiou G."/>
            <person name="Paranjpe S.S."/>
            <person name="van Kruijsbergen I."/>
            <person name="Shu S."/>
            <person name="Carlson J."/>
            <person name="Kinoshita T."/>
            <person name="Ohta Y."/>
            <person name="Mawaribuchi S."/>
            <person name="Jenkins J."/>
            <person name="Grimwood J."/>
            <person name="Schmutz J."/>
            <person name="Mitros T."/>
            <person name="Mozaffari S.V."/>
            <person name="Suzuki Y."/>
            <person name="Haramoto Y."/>
            <person name="Yamamoto T.S."/>
            <person name="Takagi C."/>
            <person name="Heald R."/>
            <person name="Miller K."/>
            <person name="Haudenschild C."/>
            <person name="Kitzman J."/>
            <person name="Nakayama T."/>
            <person name="Izutsu Y."/>
            <person name="Robert J."/>
            <person name="Fortriede J."/>
            <person name="Burns K."/>
            <person name="Lotay V."/>
            <person name="Karimi K."/>
            <person name="Yasuoka Y."/>
            <person name="Dichmann D.S."/>
            <person name="Flajnik M.F."/>
            <person name="Houston D.W."/>
            <person name="Shendure J."/>
            <person name="DuPasquier L."/>
            <person name="Vize P.D."/>
            <person name="Zorn A.M."/>
            <person name="Ito M."/>
            <person name="Marcotte E.M."/>
            <person name="Wallingford J.B."/>
            <person name="Ito Y."/>
            <person name="Asashima M."/>
            <person name="Ueno N."/>
            <person name="Matsuda Y."/>
            <person name="Veenstra G.J."/>
            <person name="Fujiyama A."/>
            <person name="Harland R.M."/>
            <person name="Taira M."/>
            <person name="Rokhsar D.S."/>
        </authorList>
    </citation>
    <scope>NUCLEOTIDE SEQUENCE [LARGE SCALE GENOMIC DNA]</scope>
    <source>
        <strain evidence="2">J</strain>
    </source>
</reference>
<gene>
    <name evidence="1" type="ORF">XELAEV_18008983mg</name>
</gene>